<dbReference type="VEuPathDB" id="TriTrypDB:BSAL_79475"/>
<keyword evidence="2" id="KW-1185">Reference proteome</keyword>
<protein>
    <submittedName>
        <fullName evidence="1">Uncharacterized protein</fullName>
    </submittedName>
</protein>
<dbReference type="Proteomes" id="UP000051952">
    <property type="component" value="Unassembled WGS sequence"/>
</dbReference>
<sequence>MTHVSTIDLPCLYVSFVKQEYTHYYHLSLTMTEFGDVPASVLGMANVVNVFPATGDEVGVSAHMLNELLSAARSSNIHTKPPPAADKAKKKLLERLQLPVHPSHYNLFLALHLYPRAAKEVEEHILRSCLEYCANNDPEWVHSCQTGALKLLYQELDGAGLRTPKSDDPVLLAQVRSALSTPPPVGVVEHPRITHSSSHFRFVVDTTMEESKDRYFSSQIKFKNEGKMPASVQIARRLTLVDGMVQKDATDFQCILDKQAIKKGETSVLMLSLIAKPFAVFHTIQELLVVSFSDRLPIIASFVVVNPCTPAFGTGLPASIALSVQGSPIGPYHAPLTLQLLKHQFVRQQGFTSKEVAHVLCGPSHMYTAQNRDVMRQVDRILNNIDDSTDIGELLCAFNRAQPDMKSNSASSHLTLPPTLAQPPGYQPGAVVPSGSQASLTTFPNVQTAIPEPLVGAPPAVLFSLMLSWLSNLPNSVIDASILQCDPVTYLESLQPWQQGIIRWVLDLCCGLLVHKEDNDVGLRALALTFGWVLVAHEIHKQGHGDEFLDDAEGEGARLSQRDQEWRGTSNLRHYAVTAMVHWLTLYEGVYAKAAQK</sequence>
<dbReference type="OrthoDB" id="269992at2759"/>
<dbReference type="OMA" id="MRRNPPQ"/>
<proteinExistence type="predicted"/>
<accession>A0A0S4J1E1</accession>
<gene>
    <name evidence="1" type="ORF">BSAL_79475</name>
</gene>
<evidence type="ECO:0000313" key="2">
    <source>
        <dbReference type="Proteomes" id="UP000051952"/>
    </source>
</evidence>
<dbReference type="EMBL" id="CYKH01000812">
    <property type="protein sequence ID" value="CUG43975.1"/>
    <property type="molecule type" value="Genomic_DNA"/>
</dbReference>
<dbReference type="AlphaFoldDB" id="A0A0S4J1E1"/>
<name>A0A0S4J1E1_BODSA</name>
<reference evidence="2" key="1">
    <citation type="submission" date="2015-09" db="EMBL/GenBank/DDBJ databases">
        <authorList>
            <consortium name="Pathogen Informatics"/>
        </authorList>
    </citation>
    <scope>NUCLEOTIDE SEQUENCE [LARGE SCALE GENOMIC DNA]</scope>
    <source>
        <strain evidence="2">Lake Konstanz</strain>
    </source>
</reference>
<evidence type="ECO:0000313" key="1">
    <source>
        <dbReference type="EMBL" id="CUG43975.1"/>
    </source>
</evidence>
<organism evidence="1 2">
    <name type="scientific">Bodo saltans</name>
    <name type="common">Flagellated protozoan</name>
    <dbReference type="NCBI Taxonomy" id="75058"/>
    <lineage>
        <taxon>Eukaryota</taxon>
        <taxon>Discoba</taxon>
        <taxon>Euglenozoa</taxon>
        <taxon>Kinetoplastea</taxon>
        <taxon>Metakinetoplastina</taxon>
        <taxon>Eubodonida</taxon>
        <taxon>Bodonidae</taxon>
        <taxon>Bodo</taxon>
    </lineage>
</organism>